<evidence type="ECO:0000256" key="1">
    <source>
        <dbReference type="SAM" id="MobiDB-lite"/>
    </source>
</evidence>
<dbReference type="Proteomes" id="UP001392437">
    <property type="component" value="Unassembled WGS sequence"/>
</dbReference>
<feature type="domain" description="F-box" evidence="2">
    <location>
        <begin position="245"/>
        <end position="292"/>
    </location>
</feature>
<dbReference type="SMART" id="SM00212">
    <property type="entry name" value="UBCc"/>
    <property type="match status" value="1"/>
</dbReference>
<evidence type="ECO:0000259" key="2">
    <source>
        <dbReference type="PROSITE" id="PS50181"/>
    </source>
</evidence>
<evidence type="ECO:0000313" key="3">
    <source>
        <dbReference type="EMBL" id="KAK8109522.1"/>
    </source>
</evidence>
<proteinExistence type="predicted"/>
<dbReference type="InterPro" id="IPR001810">
    <property type="entry name" value="F-box_dom"/>
</dbReference>
<dbReference type="Gene3D" id="3.10.110.10">
    <property type="entry name" value="Ubiquitin Conjugating Enzyme"/>
    <property type="match status" value="1"/>
</dbReference>
<name>A0AAW0QLL3_9PEZI</name>
<dbReference type="EMBL" id="JAQQWP010000007">
    <property type="protein sequence ID" value="KAK8109522.1"/>
    <property type="molecule type" value="Genomic_DNA"/>
</dbReference>
<comment type="caution">
    <text evidence="3">The sequence shown here is derived from an EMBL/GenBank/DDBJ whole genome shotgun (WGS) entry which is preliminary data.</text>
</comment>
<organism evidence="3 4">
    <name type="scientific">Apiospora kogelbergensis</name>
    <dbReference type="NCBI Taxonomy" id="1337665"/>
    <lineage>
        <taxon>Eukaryota</taxon>
        <taxon>Fungi</taxon>
        <taxon>Dikarya</taxon>
        <taxon>Ascomycota</taxon>
        <taxon>Pezizomycotina</taxon>
        <taxon>Sordariomycetes</taxon>
        <taxon>Xylariomycetidae</taxon>
        <taxon>Amphisphaeriales</taxon>
        <taxon>Apiosporaceae</taxon>
        <taxon>Apiospora</taxon>
    </lineage>
</organism>
<keyword evidence="4" id="KW-1185">Reference proteome</keyword>
<dbReference type="InterPro" id="IPR000608">
    <property type="entry name" value="UBC"/>
</dbReference>
<dbReference type="Pfam" id="PF00179">
    <property type="entry name" value="UQ_con"/>
    <property type="match status" value="1"/>
</dbReference>
<feature type="region of interest" description="Disordered" evidence="1">
    <location>
        <begin position="207"/>
        <end position="244"/>
    </location>
</feature>
<dbReference type="CDD" id="cd00195">
    <property type="entry name" value="UBCc_UEV"/>
    <property type="match status" value="1"/>
</dbReference>
<dbReference type="InterPro" id="IPR016135">
    <property type="entry name" value="UBQ-conjugating_enzyme/RWD"/>
</dbReference>
<dbReference type="PROSITE" id="PS50181">
    <property type="entry name" value="FBOX"/>
    <property type="match status" value="1"/>
</dbReference>
<dbReference type="AlphaFoldDB" id="A0AAW0QLL3"/>
<protein>
    <recommendedName>
        <fullName evidence="2">F-box domain-containing protein</fullName>
    </recommendedName>
</protein>
<feature type="compositionally biased region" description="Polar residues" evidence="1">
    <location>
        <begin position="229"/>
        <end position="244"/>
    </location>
</feature>
<sequence>MAETSSITPRATQLRRRLLLDIDELTRKPYPNIHAHAGDDLDQLCLVLSPPGWPHMHLQVTQLQDFPMRPPRIQMDTNVNHPNIFSSYICATILNDDRYFTPAYTLKGIAIQLLSFFGSDSIEQAHGGGVVDLERFRRNQQSNSYEEPFAACERCGFAIEGIPTSKYGASRYRDAAGVMQVREDVAPSALAVATPNKWSLLGMERERAMEREIAPPGESRRSRRRRHQAPSSNGTDTDTTENGRSSAIQTLPNELLLQVLEALDDFEDLTSLARAWPRVSALITEHDVIRQRELQCFVTKKTYRDEGVKLGVGVSTSDRGELASEFELLSQQAFALPVRMSVQNIPFTRWLPLPLSRRHWVAVRPNAQVSLSLLQGYVKLNNPTHAQVLYSFMNDIVVKLNLVDAESPSQKKQANRSYGRDYGHTRFMSRDTAPASSLEHASEKAIESYFHLFHLLVCLATEHPEIVREADSLIRAFLAGRRDKTHCPNLGHLLVALLVSSVPVTDELRRAIITEAITRNVVWLLNPAGRRHGRGGSHQSFPELAYLEPDAVSAYRLDRTFQGSRTSYRLLMFSELFRRTARPSASSPTSLAQVRDDLFHRHGAPPPGAAARLASEVRRLHAIDDFPAFLREMGLSATQIPTPARFTGVLRGTVEASMRQGYSRWALGQADALALRMAKGCEPGVGIRPELAQMVANALYLPEIRLQGVNFFPESNRGVLLDAAAEVEGLVQRNRPRLPRLLPLLLLLLPGLPTPALAGAVTTMYEAE</sequence>
<gene>
    <name evidence="3" type="ORF">PG999_007659</name>
</gene>
<dbReference type="SUPFAM" id="SSF54495">
    <property type="entry name" value="UBC-like"/>
    <property type="match status" value="1"/>
</dbReference>
<accession>A0AAW0QLL3</accession>
<evidence type="ECO:0000313" key="4">
    <source>
        <dbReference type="Proteomes" id="UP001392437"/>
    </source>
</evidence>
<reference evidence="3 4" key="1">
    <citation type="submission" date="2023-01" db="EMBL/GenBank/DDBJ databases">
        <title>Analysis of 21 Apiospora genomes using comparative genomics revels a genus with tremendous synthesis potential of carbohydrate active enzymes and secondary metabolites.</title>
        <authorList>
            <person name="Sorensen T."/>
        </authorList>
    </citation>
    <scope>NUCLEOTIDE SEQUENCE [LARGE SCALE GENOMIC DNA]</scope>
    <source>
        <strain evidence="3 4">CBS 117206</strain>
    </source>
</reference>